<name>A0A368VVI8_9ACTN</name>
<proteinExistence type="inferred from homology"/>
<keyword evidence="3" id="KW-0276">Fatty acid metabolism</keyword>
<dbReference type="AlphaFoldDB" id="A0A368VVI8"/>
<evidence type="ECO:0000256" key="2">
    <source>
        <dbReference type="ARBA" id="ARBA00022598"/>
    </source>
</evidence>
<reference evidence="7 8" key="1">
    <citation type="submission" date="2018-07" db="EMBL/GenBank/DDBJ databases">
        <title>Genomic Encyclopedia of Type Strains, Phase III (KMG-III): the genomes of soil and plant-associated and newly described type strains.</title>
        <authorList>
            <person name="Whitman W."/>
        </authorList>
    </citation>
    <scope>NUCLEOTIDE SEQUENCE [LARGE SCALE GENOMIC DNA]</scope>
    <source>
        <strain evidence="7 8">CECT 8575</strain>
    </source>
</reference>
<keyword evidence="4" id="KW-0443">Lipid metabolism</keyword>
<dbReference type="InterPro" id="IPR042099">
    <property type="entry name" value="ANL_N_sf"/>
</dbReference>
<dbReference type="PANTHER" id="PTHR43272">
    <property type="entry name" value="LONG-CHAIN-FATTY-ACID--COA LIGASE"/>
    <property type="match status" value="1"/>
</dbReference>
<evidence type="ECO:0000313" key="8">
    <source>
        <dbReference type="Proteomes" id="UP000253495"/>
    </source>
</evidence>
<dbReference type="InterPro" id="IPR000873">
    <property type="entry name" value="AMP-dep_synth/lig_dom"/>
</dbReference>
<keyword evidence="2" id="KW-0436">Ligase</keyword>
<feature type="domain" description="AMP-dependent synthetase/ligase" evidence="6">
    <location>
        <begin position="16"/>
        <end position="430"/>
    </location>
</feature>
<sequence>MKAEITSPYRSVSEMLQRRVEESADREAYRYPAGTGWQSLTWAQTFERVRAIALGLHAVGIESQQRCAILASTRFEWILADLGILSAGAATTTIYPSSTPEECAYIIADSQSQVVFAEDDEQVDKLRGQRAELPDLHTVITFDGTSDGDWVLRLDEVEERGRTLAAQQPELFDELLGGIEPEHLATLVYTSGTTGRPKGVRLTHANWLYVAESMDALDESMLTEQDLQYLWLPLSHVFGKVMEMGQLRKGFPTAVDGNVDRLIDNLPVVQPTIMAAAPRIFEKVYNKVVTQAKEGGALKYRIFRWACGVGARVSRLNQRHQPIDLRTRIQYAIADRLVFQKLRARFGGRLRYFISGSAPLSPEIAEFFDAAGVRILEGYGLTETCAATFVNLPTDYRIGTVGRPFPGTEISFAEDGEILIRNGAVMHGYHRMPEETAAALDEDGWFHTGDIGAMEDGFLRITDRKKDLIKTSGGKYVAPQSVEGRFKAVCPYVGNVIVHGDERPYCTALVTLDEEAIAQWARDNGLGDRSYEQLAAEEPVRALIESYVDEVNAGLARHETIKSFAILPRDLTIENGEITPSLKVKRKVVENNYTDLLEGLYPNVRQAL</sequence>
<comment type="caution">
    <text evidence="7">The sequence shown here is derived from an EMBL/GenBank/DDBJ whole genome shotgun (WGS) entry which is preliminary data.</text>
</comment>
<evidence type="ECO:0000313" key="7">
    <source>
        <dbReference type="EMBL" id="RCW45905.1"/>
    </source>
</evidence>
<organism evidence="7 8">
    <name type="scientific">Halopolyspora algeriensis</name>
    <dbReference type="NCBI Taxonomy" id="1500506"/>
    <lineage>
        <taxon>Bacteria</taxon>
        <taxon>Bacillati</taxon>
        <taxon>Actinomycetota</taxon>
        <taxon>Actinomycetes</taxon>
        <taxon>Actinomycetes incertae sedis</taxon>
        <taxon>Halopolyspora</taxon>
    </lineage>
</organism>
<keyword evidence="8" id="KW-1185">Reference proteome</keyword>
<dbReference type="PROSITE" id="PS00455">
    <property type="entry name" value="AMP_BINDING"/>
    <property type="match status" value="1"/>
</dbReference>
<dbReference type="RefSeq" id="WP_246195308.1">
    <property type="nucleotide sequence ID" value="NZ_QPJC01000002.1"/>
</dbReference>
<evidence type="ECO:0000256" key="5">
    <source>
        <dbReference type="ARBA" id="ARBA00032875"/>
    </source>
</evidence>
<dbReference type="InterPro" id="IPR020845">
    <property type="entry name" value="AMP-binding_CS"/>
</dbReference>
<dbReference type="Pfam" id="PF23562">
    <property type="entry name" value="AMP-binding_C_3"/>
    <property type="match status" value="1"/>
</dbReference>
<evidence type="ECO:0000256" key="3">
    <source>
        <dbReference type="ARBA" id="ARBA00022832"/>
    </source>
</evidence>
<gene>
    <name evidence="7" type="ORF">DFQ14_102206</name>
</gene>
<dbReference type="EMBL" id="QPJC01000002">
    <property type="protein sequence ID" value="RCW45905.1"/>
    <property type="molecule type" value="Genomic_DNA"/>
</dbReference>
<dbReference type="Pfam" id="PF00501">
    <property type="entry name" value="AMP-binding"/>
    <property type="match status" value="1"/>
</dbReference>
<dbReference type="Proteomes" id="UP000253495">
    <property type="component" value="Unassembled WGS sequence"/>
</dbReference>
<protein>
    <recommendedName>
        <fullName evidence="5">Acyl-CoA synthetase</fullName>
    </recommendedName>
</protein>
<dbReference type="Gene3D" id="3.40.50.12780">
    <property type="entry name" value="N-terminal domain of ligase-like"/>
    <property type="match status" value="1"/>
</dbReference>
<dbReference type="CDD" id="cd05907">
    <property type="entry name" value="VL_LC_FACS_like"/>
    <property type="match status" value="1"/>
</dbReference>
<evidence type="ECO:0000256" key="4">
    <source>
        <dbReference type="ARBA" id="ARBA00023098"/>
    </source>
</evidence>
<evidence type="ECO:0000259" key="6">
    <source>
        <dbReference type="Pfam" id="PF00501"/>
    </source>
</evidence>
<dbReference type="SUPFAM" id="SSF56801">
    <property type="entry name" value="Acetyl-CoA synthetase-like"/>
    <property type="match status" value="1"/>
</dbReference>
<evidence type="ECO:0000256" key="1">
    <source>
        <dbReference type="ARBA" id="ARBA00006432"/>
    </source>
</evidence>
<dbReference type="GO" id="GO:0004467">
    <property type="term" value="F:long-chain fatty acid-CoA ligase activity"/>
    <property type="evidence" value="ECO:0007669"/>
    <property type="project" value="TreeGrafter"/>
</dbReference>
<accession>A0A368VVI8</accession>
<dbReference type="PANTHER" id="PTHR43272:SF32">
    <property type="entry name" value="AMP-DEPENDENT SYNTHETASE_LIGASE DOMAIN-CONTAINING PROTEIN"/>
    <property type="match status" value="1"/>
</dbReference>
<dbReference type="GO" id="GO:0016020">
    <property type="term" value="C:membrane"/>
    <property type="evidence" value="ECO:0007669"/>
    <property type="project" value="TreeGrafter"/>
</dbReference>
<comment type="similarity">
    <text evidence="1">Belongs to the ATP-dependent AMP-binding enzyme family.</text>
</comment>